<feature type="compositionally biased region" description="Basic and acidic residues" evidence="1">
    <location>
        <begin position="226"/>
        <end position="236"/>
    </location>
</feature>
<proteinExistence type="predicted"/>
<accession>A0ABD0LCS7</accession>
<dbReference type="Proteomes" id="UP001519460">
    <property type="component" value="Unassembled WGS sequence"/>
</dbReference>
<protein>
    <submittedName>
        <fullName evidence="2">Uncharacterized protein</fullName>
    </submittedName>
</protein>
<gene>
    <name evidence="2" type="ORF">BaRGS_00011681</name>
</gene>
<dbReference type="AlphaFoldDB" id="A0ABD0LCS7"/>
<dbReference type="EMBL" id="JACVVK020000061">
    <property type="protein sequence ID" value="KAK7497151.1"/>
    <property type="molecule type" value="Genomic_DNA"/>
</dbReference>
<keyword evidence="3" id="KW-1185">Reference proteome</keyword>
<organism evidence="2 3">
    <name type="scientific">Batillaria attramentaria</name>
    <dbReference type="NCBI Taxonomy" id="370345"/>
    <lineage>
        <taxon>Eukaryota</taxon>
        <taxon>Metazoa</taxon>
        <taxon>Spiralia</taxon>
        <taxon>Lophotrochozoa</taxon>
        <taxon>Mollusca</taxon>
        <taxon>Gastropoda</taxon>
        <taxon>Caenogastropoda</taxon>
        <taxon>Sorbeoconcha</taxon>
        <taxon>Cerithioidea</taxon>
        <taxon>Batillariidae</taxon>
        <taxon>Batillaria</taxon>
    </lineage>
</organism>
<name>A0ABD0LCS7_9CAEN</name>
<feature type="compositionally biased region" description="Polar residues" evidence="1">
    <location>
        <begin position="238"/>
        <end position="247"/>
    </location>
</feature>
<sequence>MSKGGMDRNEEINIIISKINKAIAQLVKARHVLKILVSDLDSSLPVQTTLMLPNMKRAKLEEALRHDQALQRDFCKSLGRDGNLQAALNCCVFADQLPPMGRAWEMSEDDMEKFYRDWWYFVDRPRPLHVVTPLNPRAEVLTLHDAVVETGRCLKTWILSKEQVQDRLSGDLKKNVERVLCKASKPDDIIKELLKPLSENTDDIQMTPAGEDDLQKEQEEVEMDTDDQHSEKKFHSADVQSPVNSGKSLGPLSGQKNTFSTSEKEYRVPGGPNHVTTRHTPKESLHIIFDEAPWFFSDIFQLLVEKAKDAYGEIHCWTASPFYGSRPASFAEVKLTNTPALSTCRHPGT</sequence>
<comment type="caution">
    <text evidence="2">The sequence shown here is derived from an EMBL/GenBank/DDBJ whole genome shotgun (WGS) entry which is preliminary data.</text>
</comment>
<evidence type="ECO:0000313" key="2">
    <source>
        <dbReference type="EMBL" id="KAK7497151.1"/>
    </source>
</evidence>
<evidence type="ECO:0000313" key="3">
    <source>
        <dbReference type="Proteomes" id="UP001519460"/>
    </source>
</evidence>
<feature type="region of interest" description="Disordered" evidence="1">
    <location>
        <begin position="215"/>
        <end position="278"/>
    </location>
</feature>
<evidence type="ECO:0000256" key="1">
    <source>
        <dbReference type="SAM" id="MobiDB-lite"/>
    </source>
</evidence>
<reference evidence="2 3" key="1">
    <citation type="journal article" date="2023" name="Sci. Data">
        <title>Genome assembly of the Korean intertidal mud-creeper Batillaria attramentaria.</title>
        <authorList>
            <person name="Patra A.K."/>
            <person name="Ho P.T."/>
            <person name="Jun S."/>
            <person name="Lee S.J."/>
            <person name="Kim Y."/>
            <person name="Won Y.J."/>
        </authorList>
    </citation>
    <scope>NUCLEOTIDE SEQUENCE [LARGE SCALE GENOMIC DNA]</scope>
    <source>
        <strain evidence="2">Wonlab-2016</strain>
    </source>
</reference>